<feature type="domain" description="HTH tetR-type" evidence="5">
    <location>
        <begin position="15"/>
        <end position="75"/>
    </location>
</feature>
<dbReference type="InterPro" id="IPR036271">
    <property type="entry name" value="Tet_transcr_reg_TetR-rel_C_sf"/>
</dbReference>
<protein>
    <submittedName>
        <fullName evidence="6">TetR/AcrR family transcriptional regulator</fullName>
    </submittedName>
</protein>
<evidence type="ECO:0000256" key="3">
    <source>
        <dbReference type="ARBA" id="ARBA00023163"/>
    </source>
</evidence>
<organism evidence="6 7">
    <name type="scientific">Kitasatospora arboriphila</name>
    <dbReference type="NCBI Taxonomy" id="258052"/>
    <lineage>
        <taxon>Bacteria</taxon>
        <taxon>Bacillati</taxon>
        <taxon>Actinomycetota</taxon>
        <taxon>Actinomycetes</taxon>
        <taxon>Kitasatosporales</taxon>
        <taxon>Streptomycetaceae</taxon>
        <taxon>Kitasatospora</taxon>
    </lineage>
</organism>
<evidence type="ECO:0000256" key="1">
    <source>
        <dbReference type="ARBA" id="ARBA00023015"/>
    </source>
</evidence>
<evidence type="ECO:0000259" key="5">
    <source>
        <dbReference type="PROSITE" id="PS50977"/>
    </source>
</evidence>
<dbReference type="Pfam" id="PF00440">
    <property type="entry name" value="TetR_N"/>
    <property type="match status" value="1"/>
</dbReference>
<accession>A0ABP4E1E8</accession>
<sequence>MNARTAPATAASRRSEARERLLDTAAELFYAEGVQAVGVDRLIAEAGITKATFYRHFPGKDELVLAYLGRRDRAVRERLAAAAAASPDPRTTLAVLVAALADEVCGPGFRGCPFINAAAEYPDADHPVRQLVTAHRRWFRGALADLLAACGHPDPVGGAAALLLLRDGAMVAGYLDGTETRDRITATATALLGPLP</sequence>
<dbReference type="SUPFAM" id="SSF48498">
    <property type="entry name" value="Tetracyclin repressor-like, C-terminal domain"/>
    <property type="match status" value="1"/>
</dbReference>
<dbReference type="RefSeq" id="WP_344624278.1">
    <property type="nucleotide sequence ID" value="NZ_BAAALD010000027.1"/>
</dbReference>
<proteinExistence type="predicted"/>
<gene>
    <name evidence="6" type="ORF">GCM10009663_32050</name>
</gene>
<dbReference type="PRINTS" id="PR00455">
    <property type="entry name" value="HTHTETR"/>
</dbReference>
<keyword evidence="7" id="KW-1185">Reference proteome</keyword>
<dbReference type="PANTHER" id="PTHR47506:SF1">
    <property type="entry name" value="HTH-TYPE TRANSCRIPTIONAL REGULATOR YJDC"/>
    <property type="match status" value="1"/>
</dbReference>
<dbReference type="EMBL" id="BAAALD010000027">
    <property type="protein sequence ID" value="GAA1085996.1"/>
    <property type="molecule type" value="Genomic_DNA"/>
</dbReference>
<dbReference type="PROSITE" id="PS50977">
    <property type="entry name" value="HTH_TETR_2"/>
    <property type="match status" value="1"/>
</dbReference>
<dbReference type="Gene3D" id="1.10.357.10">
    <property type="entry name" value="Tetracycline Repressor, domain 2"/>
    <property type="match status" value="1"/>
</dbReference>
<dbReference type="PANTHER" id="PTHR47506">
    <property type="entry name" value="TRANSCRIPTIONAL REGULATORY PROTEIN"/>
    <property type="match status" value="1"/>
</dbReference>
<reference evidence="7" key="1">
    <citation type="journal article" date="2019" name="Int. J. Syst. Evol. Microbiol.">
        <title>The Global Catalogue of Microorganisms (GCM) 10K type strain sequencing project: providing services to taxonomists for standard genome sequencing and annotation.</title>
        <authorList>
            <consortium name="The Broad Institute Genomics Platform"/>
            <consortium name="The Broad Institute Genome Sequencing Center for Infectious Disease"/>
            <person name="Wu L."/>
            <person name="Ma J."/>
        </authorList>
    </citation>
    <scope>NUCLEOTIDE SEQUENCE [LARGE SCALE GENOMIC DNA]</scope>
    <source>
        <strain evidence="7">JCM 13002</strain>
    </source>
</reference>
<dbReference type="InterPro" id="IPR001647">
    <property type="entry name" value="HTH_TetR"/>
</dbReference>
<dbReference type="Proteomes" id="UP001499987">
    <property type="component" value="Unassembled WGS sequence"/>
</dbReference>
<comment type="caution">
    <text evidence="6">The sequence shown here is derived from an EMBL/GenBank/DDBJ whole genome shotgun (WGS) entry which is preliminary data.</text>
</comment>
<name>A0ABP4E1E8_9ACTN</name>
<evidence type="ECO:0000256" key="4">
    <source>
        <dbReference type="PROSITE-ProRule" id="PRU00335"/>
    </source>
</evidence>
<dbReference type="InterPro" id="IPR009057">
    <property type="entry name" value="Homeodomain-like_sf"/>
</dbReference>
<feature type="DNA-binding region" description="H-T-H motif" evidence="4">
    <location>
        <begin position="38"/>
        <end position="57"/>
    </location>
</feature>
<dbReference type="SUPFAM" id="SSF46689">
    <property type="entry name" value="Homeodomain-like"/>
    <property type="match status" value="1"/>
</dbReference>
<evidence type="ECO:0000313" key="6">
    <source>
        <dbReference type="EMBL" id="GAA1085996.1"/>
    </source>
</evidence>
<keyword evidence="2 4" id="KW-0238">DNA-binding</keyword>
<keyword evidence="3" id="KW-0804">Transcription</keyword>
<evidence type="ECO:0000313" key="7">
    <source>
        <dbReference type="Proteomes" id="UP001499987"/>
    </source>
</evidence>
<keyword evidence="1" id="KW-0805">Transcription regulation</keyword>
<evidence type="ECO:0000256" key="2">
    <source>
        <dbReference type="ARBA" id="ARBA00023125"/>
    </source>
</evidence>